<dbReference type="InterPro" id="IPR003682">
    <property type="entry name" value="rRNA_ssu_MeTfrase_G"/>
</dbReference>
<evidence type="ECO:0000256" key="4">
    <source>
        <dbReference type="ARBA" id="ARBA00022679"/>
    </source>
</evidence>
<keyword evidence="1 6" id="KW-0963">Cytoplasm</keyword>
<keyword evidence="2 6" id="KW-0698">rRNA processing</keyword>
<feature type="binding site" evidence="6">
    <location>
        <position position="137"/>
    </location>
    <ligand>
        <name>S-adenosyl-L-methionine</name>
        <dbReference type="ChEBI" id="CHEBI:59789"/>
    </ligand>
</feature>
<reference evidence="8 9" key="1">
    <citation type="submission" date="2020-04" db="EMBL/GenBank/DDBJ databases">
        <title>MicrobeNet Type strains.</title>
        <authorList>
            <person name="Nicholson A.C."/>
        </authorList>
    </citation>
    <scope>NUCLEOTIDE SEQUENCE [LARGE SCALE GENOMIC DNA]</scope>
    <source>
        <strain evidence="8 9">ATCC BAA-788</strain>
    </source>
</reference>
<proteinExistence type="inferred from homology"/>
<dbReference type="InterPro" id="IPR029063">
    <property type="entry name" value="SAM-dependent_MTases_sf"/>
</dbReference>
<dbReference type="SUPFAM" id="SSF53335">
    <property type="entry name" value="S-adenosyl-L-methionine-dependent methyltransferases"/>
    <property type="match status" value="1"/>
</dbReference>
<dbReference type="Pfam" id="PF02527">
    <property type="entry name" value="GidB"/>
    <property type="match status" value="1"/>
</dbReference>
<dbReference type="Gene3D" id="3.40.50.150">
    <property type="entry name" value="Vaccinia Virus protein VP39"/>
    <property type="match status" value="1"/>
</dbReference>
<feature type="binding site" evidence="6">
    <location>
        <position position="71"/>
    </location>
    <ligand>
        <name>S-adenosyl-L-methionine</name>
        <dbReference type="ChEBI" id="CHEBI:59789"/>
    </ligand>
</feature>
<dbReference type="CDD" id="cd02440">
    <property type="entry name" value="AdoMet_MTases"/>
    <property type="match status" value="1"/>
</dbReference>
<evidence type="ECO:0000256" key="1">
    <source>
        <dbReference type="ARBA" id="ARBA00022490"/>
    </source>
</evidence>
<feature type="region of interest" description="Disordered" evidence="7">
    <location>
        <begin position="207"/>
        <end position="240"/>
    </location>
</feature>
<accession>A0A7X6KYI5</accession>
<dbReference type="GO" id="GO:0005829">
    <property type="term" value="C:cytosol"/>
    <property type="evidence" value="ECO:0007669"/>
    <property type="project" value="TreeGrafter"/>
</dbReference>
<dbReference type="GO" id="GO:0070043">
    <property type="term" value="F:rRNA (guanine-N7-)-methyltransferase activity"/>
    <property type="evidence" value="ECO:0007669"/>
    <property type="project" value="UniProtKB-UniRule"/>
</dbReference>
<dbReference type="PANTHER" id="PTHR31760">
    <property type="entry name" value="S-ADENOSYL-L-METHIONINE-DEPENDENT METHYLTRANSFERASES SUPERFAMILY PROTEIN"/>
    <property type="match status" value="1"/>
</dbReference>
<comment type="caution">
    <text evidence="6">Lacks conserved residue(s) required for the propagation of feature annotation.</text>
</comment>
<dbReference type="EC" id="2.1.1.-" evidence="6"/>
<organism evidence="8 9">
    <name type="scientific">Cellulomonas denverensis</name>
    <dbReference type="NCBI Taxonomy" id="264297"/>
    <lineage>
        <taxon>Bacteria</taxon>
        <taxon>Bacillati</taxon>
        <taxon>Actinomycetota</taxon>
        <taxon>Actinomycetes</taxon>
        <taxon>Micrococcales</taxon>
        <taxon>Cellulomonadaceae</taxon>
        <taxon>Cellulomonas</taxon>
    </lineage>
</organism>
<comment type="subcellular location">
    <subcellularLocation>
        <location evidence="6">Cytoplasm</location>
    </subcellularLocation>
</comment>
<dbReference type="PANTHER" id="PTHR31760:SF0">
    <property type="entry name" value="S-ADENOSYL-L-METHIONINE-DEPENDENT METHYLTRANSFERASES SUPERFAMILY PROTEIN"/>
    <property type="match status" value="1"/>
</dbReference>
<evidence type="ECO:0000256" key="7">
    <source>
        <dbReference type="SAM" id="MobiDB-lite"/>
    </source>
</evidence>
<evidence type="ECO:0000256" key="5">
    <source>
        <dbReference type="ARBA" id="ARBA00022691"/>
    </source>
</evidence>
<evidence type="ECO:0000256" key="6">
    <source>
        <dbReference type="HAMAP-Rule" id="MF_00074"/>
    </source>
</evidence>
<keyword evidence="5 6" id="KW-0949">S-adenosyl-L-methionine</keyword>
<evidence type="ECO:0000313" key="8">
    <source>
        <dbReference type="EMBL" id="NKY24410.1"/>
    </source>
</evidence>
<feature type="binding site" evidence="6">
    <location>
        <position position="76"/>
    </location>
    <ligand>
        <name>S-adenosyl-L-methionine</name>
        <dbReference type="ChEBI" id="CHEBI:59789"/>
    </ligand>
</feature>
<protein>
    <recommendedName>
        <fullName evidence="6">Ribosomal RNA small subunit methyltransferase G</fullName>
        <ecNumber evidence="6">2.1.1.-</ecNumber>
    </recommendedName>
    <alternativeName>
        <fullName evidence="6">16S rRNA 7-methylguanosine methyltransferase</fullName>
        <shortName evidence="6">16S rRNA m7G methyltransferase</shortName>
    </alternativeName>
</protein>
<comment type="function">
    <text evidence="6">Specifically methylates the N7 position of a guanine in 16S rRNA.</text>
</comment>
<feature type="binding site" evidence="6">
    <location>
        <begin position="122"/>
        <end position="123"/>
    </location>
    <ligand>
        <name>S-adenosyl-L-methionine</name>
        <dbReference type="ChEBI" id="CHEBI:59789"/>
    </ligand>
</feature>
<gene>
    <name evidence="6 8" type="primary">rsmG</name>
    <name evidence="8" type="ORF">HGA03_17255</name>
</gene>
<sequence>MDPLSGDDRLPELFGSAWSTVLGFHDLLADQGVLRGLVGPRELSRLWERHLVNSAAVVPFLPESGQIVDVGSGAGLPGVVIAAMRPAAEVVLLEPMERRTEWLSEVVTELGLTNARVLRGRAEDQVGLLHADAVTARAVAALAKLYPWTLPLLRVGGELVALKGGRAADEAEAGREVMATYGGGEVRIETAPTLDGLDPTTVVVVRKDSEGSAPPRASSVPRETTGGRRGRRTAKKGSRR</sequence>
<comment type="similarity">
    <text evidence="6">Belongs to the methyltransferase superfamily. RNA methyltransferase RsmG family.</text>
</comment>
<dbReference type="Proteomes" id="UP000581206">
    <property type="component" value="Unassembled WGS sequence"/>
</dbReference>
<evidence type="ECO:0000256" key="2">
    <source>
        <dbReference type="ARBA" id="ARBA00022552"/>
    </source>
</evidence>
<comment type="caution">
    <text evidence="8">The sequence shown here is derived from an EMBL/GenBank/DDBJ whole genome shotgun (WGS) entry which is preliminary data.</text>
</comment>
<name>A0A7X6KYI5_9CELL</name>
<dbReference type="HAMAP" id="MF_00074">
    <property type="entry name" value="16SrRNA_methyltr_G"/>
    <property type="match status" value="1"/>
</dbReference>
<evidence type="ECO:0000256" key="3">
    <source>
        <dbReference type="ARBA" id="ARBA00022603"/>
    </source>
</evidence>
<keyword evidence="9" id="KW-1185">Reference proteome</keyword>
<dbReference type="EMBL" id="JAAXOX010000015">
    <property type="protein sequence ID" value="NKY24410.1"/>
    <property type="molecule type" value="Genomic_DNA"/>
</dbReference>
<evidence type="ECO:0000313" key="9">
    <source>
        <dbReference type="Proteomes" id="UP000581206"/>
    </source>
</evidence>
<dbReference type="AlphaFoldDB" id="A0A7X6KYI5"/>
<keyword evidence="4 6" id="KW-0808">Transferase</keyword>
<dbReference type="NCBIfam" id="TIGR00138">
    <property type="entry name" value="rsmG_gidB"/>
    <property type="match status" value="1"/>
</dbReference>
<feature type="compositionally biased region" description="Basic residues" evidence="7">
    <location>
        <begin position="228"/>
        <end position="240"/>
    </location>
</feature>
<keyword evidence="3 6" id="KW-0489">Methyltransferase</keyword>